<evidence type="ECO:0000313" key="2">
    <source>
        <dbReference type="Proteomes" id="UP001596223"/>
    </source>
</evidence>
<dbReference type="RefSeq" id="WP_378609826.1">
    <property type="nucleotide sequence ID" value="NZ_JBHSQN010000017.1"/>
</dbReference>
<dbReference type="InterPro" id="IPR024520">
    <property type="entry name" value="DUF3558"/>
</dbReference>
<protein>
    <submittedName>
        <fullName evidence="1">DUF3558 domain-containing protein</fullName>
    </submittedName>
</protein>
<name>A0ABW1JZ04_9NOCA</name>
<gene>
    <name evidence="1" type="ORF">ACFP3H_25815</name>
</gene>
<keyword evidence="2" id="KW-1185">Reference proteome</keyword>
<proteinExistence type="predicted"/>
<dbReference type="EMBL" id="JBHSQN010000017">
    <property type="protein sequence ID" value="MFC6014485.1"/>
    <property type="molecule type" value="Genomic_DNA"/>
</dbReference>
<sequence length="182" mass="19382">MVSAVVGGVLVLSGVVGCGGSTEGAAKPTTRNIDEIIVYNVCRDPGISDEALRAAGLDPATKSVFTDPPTGVSSFRACRWHPLDDRFGPMNYVVYVYSTSHTLQELRAKESATVLGETTVNGRPGLISKERGNPDGCYVDFNAEQGMFQVSVGWLSEYKSRAGDTCEIAARHAGLLEPSLPK</sequence>
<dbReference type="Proteomes" id="UP001596223">
    <property type="component" value="Unassembled WGS sequence"/>
</dbReference>
<evidence type="ECO:0000313" key="1">
    <source>
        <dbReference type="EMBL" id="MFC6014485.1"/>
    </source>
</evidence>
<organism evidence="1 2">
    <name type="scientific">Nocardia lasii</name>
    <dbReference type="NCBI Taxonomy" id="1616107"/>
    <lineage>
        <taxon>Bacteria</taxon>
        <taxon>Bacillati</taxon>
        <taxon>Actinomycetota</taxon>
        <taxon>Actinomycetes</taxon>
        <taxon>Mycobacteriales</taxon>
        <taxon>Nocardiaceae</taxon>
        <taxon>Nocardia</taxon>
    </lineage>
</organism>
<comment type="caution">
    <text evidence="1">The sequence shown here is derived from an EMBL/GenBank/DDBJ whole genome shotgun (WGS) entry which is preliminary data.</text>
</comment>
<accession>A0ABW1JZ04</accession>
<reference evidence="2" key="1">
    <citation type="journal article" date="2019" name="Int. J. Syst. Evol. Microbiol.">
        <title>The Global Catalogue of Microorganisms (GCM) 10K type strain sequencing project: providing services to taxonomists for standard genome sequencing and annotation.</title>
        <authorList>
            <consortium name="The Broad Institute Genomics Platform"/>
            <consortium name="The Broad Institute Genome Sequencing Center for Infectious Disease"/>
            <person name="Wu L."/>
            <person name="Ma J."/>
        </authorList>
    </citation>
    <scope>NUCLEOTIDE SEQUENCE [LARGE SCALE GENOMIC DNA]</scope>
    <source>
        <strain evidence="2">CCUG 36956</strain>
    </source>
</reference>
<dbReference type="Pfam" id="PF12079">
    <property type="entry name" value="DUF3558"/>
    <property type="match status" value="1"/>
</dbReference>